<evidence type="ECO:0000259" key="5">
    <source>
        <dbReference type="SMART" id="SM01382"/>
    </source>
</evidence>
<dbReference type="EMBL" id="MHNF01000002">
    <property type="protein sequence ID" value="OGZ42237.1"/>
    <property type="molecule type" value="Genomic_DNA"/>
</dbReference>
<dbReference type="PANTHER" id="PTHR13691:SF5">
    <property type="entry name" value="LARGE RIBOSOMAL SUBUNIT PROTEIN UL2M"/>
    <property type="match status" value="1"/>
</dbReference>
<dbReference type="InterPro" id="IPR005880">
    <property type="entry name" value="Ribosomal_uL2_bac/org-type"/>
</dbReference>
<dbReference type="Proteomes" id="UP000177126">
    <property type="component" value="Unassembled WGS sequence"/>
</dbReference>
<dbReference type="InterPro" id="IPR008991">
    <property type="entry name" value="Translation_prot_SH3-like_sf"/>
</dbReference>
<feature type="non-terminal residue" evidence="7">
    <location>
        <position position="221"/>
    </location>
</feature>
<dbReference type="AlphaFoldDB" id="A0A1G2FWQ1"/>
<evidence type="ECO:0000313" key="8">
    <source>
        <dbReference type="Proteomes" id="UP000177126"/>
    </source>
</evidence>
<sequence length="221" mass="24244">MLKSYKPTSPGIRQLIQVRAKLSKKRPEKKLAFFSFRRNGRGGAGGRITVRHKGGGHKKLYRLIDSKRDKLNIPAKVVSIEYDPNRNCFINLLNYKDGEKRYIIAPEGIQVGDEIVSGEDIALKIGNRLPINKIPVGTQIHDVELRPGSGGILVRSAGSAAQVLSTEGNYAQLKMPSGEVRMILMKSMATIGQVSNAEFGAKVLSKAGRSRWLGIRPAVRG</sequence>
<evidence type="ECO:0000256" key="4">
    <source>
        <dbReference type="ARBA" id="ARBA00035459"/>
    </source>
</evidence>
<dbReference type="InterPro" id="IPR002171">
    <property type="entry name" value="Ribosomal_uL2"/>
</dbReference>
<comment type="similarity">
    <text evidence="1">Belongs to the universal ribosomal protein uL2 family.</text>
</comment>
<dbReference type="Pfam" id="PF00181">
    <property type="entry name" value="Ribosomal_L2_N"/>
    <property type="match status" value="1"/>
</dbReference>
<dbReference type="SMART" id="SM01382">
    <property type="entry name" value="Ribosomal_L2_C"/>
    <property type="match status" value="1"/>
</dbReference>
<dbReference type="Gene3D" id="2.40.50.140">
    <property type="entry name" value="Nucleic acid-binding proteins"/>
    <property type="match status" value="1"/>
</dbReference>
<comment type="caution">
    <text evidence="7">The sequence shown here is derived from an EMBL/GenBank/DDBJ whole genome shotgun (WGS) entry which is preliminary data.</text>
</comment>
<evidence type="ECO:0000259" key="6">
    <source>
        <dbReference type="SMART" id="SM01383"/>
    </source>
</evidence>
<dbReference type="Pfam" id="PF03947">
    <property type="entry name" value="Ribosomal_L2_C"/>
    <property type="match status" value="1"/>
</dbReference>
<organism evidence="7 8">
    <name type="scientific">Candidatus Portnoybacteria bacterium RIFCSPLOWO2_02_FULL_39_11</name>
    <dbReference type="NCBI Taxonomy" id="1802001"/>
    <lineage>
        <taxon>Bacteria</taxon>
        <taxon>Candidatus Portnoyibacteriota</taxon>
    </lineage>
</organism>
<dbReference type="GO" id="GO:0015934">
    <property type="term" value="C:large ribosomal subunit"/>
    <property type="evidence" value="ECO:0007669"/>
    <property type="project" value="InterPro"/>
</dbReference>
<gene>
    <name evidence="7" type="ORF">A3B04_02800</name>
</gene>
<keyword evidence="2 7" id="KW-0689">Ribosomal protein</keyword>
<name>A0A1G2FWQ1_9BACT</name>
<proteinExistence type="inferred from homology"/>
<dbReference type="InterPro" id="IPR022666">
    <property type="entry name" value="Ribosomal_uL2_RNA-bd_dom"/>
</dbReference>
<reference evidence="7 8" key="1">
    <citation type="journal article" date="2016" name="Nat. Commun.">
        <title>Thousands of microbial genomes shed light on interconnected biogeochemical processes in an aquifer system.</title>
        <authorList>
            <person name="Anantharaman K."/>
            <person name="Brown C.T."/>
            <person name="Hug L.A."/>
            <person name="Sharon I."/>
            <person name="Castelle C.J."/>
            <person name="Probst A.J."/>
            <person name="Thomas B.C."/>
            <person name="Singh A."/>
            <person name="Wilkins M.J."/>
            <person name="Karaoz U."/>
            <person name="Brodie E.L."/>
            <person name="Williams K.H."/>
            <person name="Hubbard S.S."/>
            <person name="Banfield J.F."/>
        </authorList>
    </citation>
    <scope>NUCLEOTIDE SEQUENCE [LARGE SCALE GENOMIC DNA]</scope>
</reference>
<keyword evidence="3" id="KW-0687">Ribonucleoprotein</keyword>
<accession>A0A1G2FWQ1</accession>
<dbReference type="InterPro" id="IPR022669">
    <property type="entry name" value="Ribosomal_uL2_C"/>
</dbReference>
<feature type="domain" description="Large ribosomal subunit protein uL2 C-terminal" evidence="5">
    <location>
        <begin position="123"/>
        <end position="221"/>
    </location>
</feature>
<dbReference type="GO" id="GO:0002181">
    <property type="term" value="P:cytoplasmic translation"/>
    <property type="evidence" value="ECO:0007669"/>
    <property type="project" value="TreeGrafter"/>
</dbReference>
<evidence type="ECO:0000256" key="1">
    <source>
        <dbReference type="ARBA" id="ARBA00005636"/>
    </source>
</evidence>
<dbReference type="GO" id="GO:0016740">
    <property type="term" value="F:transferase activity"/>
    <property type="evidence" value="ECO:0007669"/>
    <property type="project" value="InterPro"/>
</dbReference>
<feature type="domain" description="Large ribosomal subunit protein uL2 RNA-binding" evidence="6">
    <location>
        <begin position="40"/>
        <end position="117"/>
    </location>
</feature>
<dbReference type="InterPro" id="IPR012340">
    <property type="entry name" value="NA-bd_OB-fold"/>
</dbReference>
<evidence type="ECO:0000256" key="3">
    <source>
        <dbReference type="ARBA" id="ARBA00023274"/>
    </source>
</evidence>
<evidence type="ECO:0000313" key="7">
    <source>
        <dbReference type="EMBL" id="OGZ42237.1"/>
    </source>
</evidence>
<dbReference type="SUPFAM" id="SSF50104">
    <property type="entry name" value="Translation proteins SH3-like domain"/>
    <property type="match status" value="1"/>
</dbReference>
<dbReference type="NCBIfam" id="TIGR01171">
    <property type="entry name" value="rplB_bact"/>
    <property type="match status" value="1"/>
</dbReference>
<dbReference type="Gene3D" id="2.30.30.30">
    <property type="match status" value="1"/>
</dbReference>
<evidence type="ECO:0000256" key="2">
    <source>
        <dbReference type="ARBA" id="ARBA00022980"/>
    </source>
</evidence>
<dbReference type="GO" id="GO:0003735">
    <property type="term" value="F:structural constituent of ribosome"/>
    <property type="evidence" value="ECO:0007669"/>
    <property type="project" value="InterPro"/>
</dbReference>
<dbReference type="InterPro" id="IPR014722">
    <property type="entry name" value="Rib_uL2_dom2"/>
</dbReference>
<dbReference type="PANTHER" id="PTHR13691">
    <property type="entry name" value="RIBOSOMAL PROTEIN L2"/>
    <property type="match status" value="1"/>
</dbReference>
<dbReference type="GO" id="GO:0003723">
    <property type="term" value="F:RNA binding"/>
    <property type="evidence" value="ECO:0007669"/>
    <property type="project" value="InterPro"/>
</dbReference>
<protein>
    <recommendedName>
        <fullName evidence="4">50S ribosomal protein L2</fullName>
    </recommendedName>
</protein>
<dbReference type="FunFam" id="2.30.30.30:FF:000001">
    <property type="entry name" value="50S ribosomal protein L2"/>
    <property type="match status" value="1"/>
</dbReference>
<dbReference type="SMART" id="SM01383">
    <property type="entry name" value="Ribosomal_L2"/>
    <property type="match status" value="1"/>
</dbReference>
<dbReference type="SUPFAM" id="SSF50249">
    <property type="entry name" value="Nucleic acid-binding proteins"/>
    <property type="match status" value="1"/>
</dbReference>